<dbReference type="Pfam" id="PF00561">
    <property type="entry name" value="Abhydrolase_1"/>
    <property type="match status" value="1"/>
</dbReference>
<dbReference type="InterPro" id="IPR029058">
    <property type="entry name" value="AB_hydrolase_fold"/>
</dbReference>
<accession>A0A3M0GEH5</accession>
<dbReference type="AlphaFoldDB" id="A0A3M0GEH5"/>
<dbReference type="InterPro" id="IPR000073">
    <property type="entry name" value="AB_hydrolase_1"/>
</dbReference>
<reference evidence="2 3" key="1">
    <citation type="submission" date="2018-10" db="EMBL/GenBank/DDBJ databases">
        <title>Corynebacterium macginleyi genome sequencing and assembly of the type strain and two clinical samples.</title>
        <authorList>
            <person name="Bernier A.-M."/>
            <person name="Bernard K."/>
        </authorList>
    </citation>
    <scope>NUCLEOTIDE SEQUENCE [LARGE SCALE GENOMIC DNA]</scope>
    <source>
        <strain evidence="2 3">NML 120205</strain>
    </source>
</reference>
<dbReference type="EMBL" id="REGC01000004">
    <property type="protein sequence ID" value="RMB62698.1"/>
    <property type="molecule type" value="Genomic_DNA"/>
</dbReference>
<evidence type="ECO:0000259" key="1">
    <source>
        <dbReference type="Pfam" id="PF00561"/>
    </source>
</evidence>
<dbReference type="SUPFAM" id="SSF53474">
    <property type="entry name" value="alpha/beta-Hydrolases"/>
    <property type="match status" value="1"/>
</dbReference>
<dbReference type="Gene3D" id="3.40.50.1820">
    <property type="entry name" value="alpha/beta hydrolase"/>
    <property type="match status" value="1"/>
</dbReference>
<keyword evidence="2" id="KW-0378">Hydrolase</keyword>
<evidence type="ECO:0000313" key="2">
    <source>
        <dbReference type="EMBL" id="RMB62698.1"/>
    </source>
</evidence>
<evidence type="ECO:0000313" key="3">
    <source>
        <dbReference type="Proteomes" id="UP000270649"/>
    </source>
</evidence>
<comment type="caution">
    <text evidence="2">The sequence shown here is derived from an EMBL/GenBank/DDBJ whole genome shotgun (WGS) entry which is preliminary data.</text>
</comment>
<sequence length="318" mass="33089">MGPHGPYAKDFINGMAKQGLTENLTPPSANIACTPAPGENPVVLLHGMNSNAYQTYAGMSSKLAELGKCVYAFNVGKMPGTLTPDGSSLIGSVPITRAMAPFETSLAQFTDYINRLKEQTGATEVDLVGHSAGATIATAYAKQEQGHGVGTIVSIAGVLHGTSLLGVSYALEKLNALNGFGDNLITLAVSPSTRQLLQHSDYMAQLNEGGIEVPGVRYASISTRFDEAVTPLAASQFTSPEATNHVLQDGCSLDASEHLGITYSPRAIALTANELGRNVEVPCTPVTGFVDGGSSMGADWLPSMDAIVNPIAEGSSKF</sequence>
<gene>
    <name evidence="2" type="ORF">D9543_04255</name>
</gene>
<feature type="domain" description="AB hydrolase-1" evidence="1">
    <location>
        <begin position="40"/>
        <end position="157"/>
    </location>
</feature>
<proteinExistence type="predicted"/>
<protein>
    <submittedName>
        <fullName evidence="2">Alpha/beta fold hydrolase</fullName>
    </submittedName>
</protein>
<name>A0A3M0GEH5_9CORY</name>
<dbReference type="Proteomes" id="UP000270649">
    <property type="component" value="Unassembled WGS sequence"/>
</dbReference>
<organism evidence="2 3">
    <name type="scientific">Corynebacterium macginleyi</name>
    <dbReference type="NCBI Taxonomy" id="38290"/>
    <lineage>
        <taxon>Bacteria</taxon>
        <taxon>Bacillati</taxon>
        <taxon>Actinomycetota</taxon>
        <taxon>Actinomycetes</taxon>
        <taxon>Mycobacteriales</taxon>
        <taxon>Corynebacteriaceae</taxon>
        <taxon>Corynebacterium</taxon>
    </lineage>
</organism>
<dbReference type="GO" id="GO:0016787">
    <property type="term" value="F:hydrolase activity"/>
    <property type="evidence" value="ECO:0007669"/>
    <property type="project" value="UniProtKB-KW"/>
</dbReference>